<protein>
    <recommendedName>
        <fullName evidence="2">Transposase MuDR plant domain-containing protein</fullName>
    </recommendedName>
</protein>
<dbReference type="InterPro" id="IPR004332">
    <property type="entry name" value="Transposase_MuDR"/>
</dbReference>
<evidence type="ECO:0000256" key="1">
    <source>
        <dbReference type="SAM" id="MobiDB-lite"/>
    </source>
</evidence>
<dbReference type="Proteomes" id="UP000541444">
    <property type="component" value="Unassembled WGS sequence"/>
</dbReference>
<organism evidence="3 4">
    <name type="scientific">Kingdonia uniflora</name>
    <dbReference type="NCBI Taxonomy" id="39325"/>
    <lineage>
        <taxon>Eukaryota</taxon>
        <taxon>Viridiplantae</taxon>
        <taxon>Streptophyta</taxon>
        <taxon>Embryophyta</taxon>
        <taxon>Tracheophyta</taxon>
        <taxon>Spermatophyta</taxon>
        <taxon>Magnoliopsida</taxon>
        <taxon>Ranunculales</taxon>
        <taxon>Circaeasteraceae</taxon>
        <taxon>Kingdonia</taxon>
    </lineage>
</organism>
<dbReference type="AlphaFoldDB" id="A0A7J7P2F8"/>
<dbReference type="Pfam" id="PF03108">
    <property type="entry name" value="DBD_Tnp_Mut"/>
    <property type="match status" value="1"/>
</dbReference>
<name>A0A7J7P2F8_9MAGN</name>
<sequence length="238" mass="27581">MTSEEPTKPTNKRARPSDLPEDELDVFPLVYDSDEEDSTPVKNVGREYNELKIGMVWGNVFEARTFIKNYAIITKFEYYQVKNENYRLRYKCGDEKCEWMCYVRRNCDGHTMELKSTSNQTRTCRGKAMNKNKLAHAGWVANEVKQLIRSVRSTRPCDVQEVIWTKYGVNVSYSTTWNAWTICMERIVGSYDEGYIVMPELTIQVLLENPGIISTCSIDLMTNEWTGTYISYKGSMEG</sequence>
<dbReference type="PANTHER" id="PTHR31973">
    <property type="entry name" value="POLYPROTEIN, PUTATIVE-RELATED"/>
    <property type="match status" value="1"/>
</dbReference>
<proteinExistence type="predicted"/>
<accession>A0A7J7P2F8</accession>
<dbReference type="OrthoDB" id="1436494at2759"/>
<evidence type="ECO:0000313" key="4">
    <source>
        <dbReference type="Proteomes" id="UP000541444"/>
    </source>
</evidence>
<reference evidence="3 4" key="1">
    <citation type="journal article" date="2020" name="IScience">
        <title>Genome Sequencing of the Endangered Kingdonia uniflora (Circaeasteraceae, Ranunculales) Reveals Potential Mechanisms of Evolutionary Specialization.</title>
        <authorList>
            <person name="Sun Y."/>
            <person name="Deng T."/>
            <person name="Zhang A."/>
            <person name="Moore M.J."/>
            <person name="Landis J.B."/>
            <person name="Lin N."/>
            <person name="Zhang H."/>
            <person name="Zhang X."/>
            <person name="Huang J."/>
            <person name="Zhang X."/>
            <person name="Sun H."/>
            <person name="Wang H."/>
        </authorList>
    </citation>
    <scope>NUCLEOTIDE SEQUENCE [LARGE SCALE GENOMIC DNA]</scope>
    <source>
        <strain evidence="3">TB1705</strain>
        <tissue evidence="3">Leaf</tissue>
    </source>
</reference>
<feature type="domain" description="Transposase MuDR plant" evidence="2">
    <location>
        <begin position="51"/>
        <end position="103"/>
    </location>
</feature>
<feature type="region of interest" description="Disordered" evidence="1">
    <location>
        <begin position="1"/>
        <end position="24"/>
    </location>
</feature>
<evidence type="ECO:0000259" key="2">
    <source>
        <dbReference type="Pfam" id="PF03108"/>
    </source>
</evidence>
<comment type="caution">
    <text evidence="3">The sequence shown here is derived from an EMBL/GenBank/DDBJ whole genome shotgun (WGS) entry which is preliminary data.</text>
</comment>
<evidence type="ECO:0000313" key="3">
    <source>
        <dbReference type="EMBL" id="KAF6173637.1"/>
    </source>
</evidence>
<gene>
    <name evidence="3" type="ORF">GIB67_022996</name>
</gene>
<dbReference type="EMBL" id="JACGCM010000333">
    <property type="protein sequence ID" value="KAF6173637.1"/>
    <property type="molecule type" value="Genomic_DNA"/>
</dbReference>
<dbReference type="PANTHER" id="PTHR31973:SF187">
    <property type="entry name" value="MUTATOR TRANSPOSASE MUDRA PROTEIN"/>
    <property type="match status" value="1"/>
</dbReference>
<keyword evidence="4" id="KW-1185">Reference proteome</keyword>